<organism evidence="13 14">
    <name type="scientific">Candidatus Synechococcus calcipolaris G9</name>
    <dbReference type="NCBI Taxonomy" id="1497997"/>
    <lineage>
        <taxon>Bacteria</taxon>
        <taxon>Bacillati</taxon>
        <taxon>Cyanobacteriota</taxon>
        <taxon>Cyanophyceae</taxon>
        <taxon>Synechococcales</taxon>
        <taxon>Synechococcaceae</taxon>
        <taxon>Synechococcus</taxon>
    </lineage>
</organism>
<reference evidence="13" key="2">
    <citation type="submission" date="2022-01" db="EMBL/GenBank/DDBJ databases">
        <authorList>
            <person name="Zivanovic Y."/>
            <person name="Moreira D."/>
            <person name="Lopez-Garcia P."/>
        </authorList>
    </citation>
    <scope>NUCLEOTIDE SEQUENCE</scope>
    <source>
        <strain evidence="13">G9</strain>
    </source>
</reference>
<dbReference type="PROSITE" id="PS50052">
    <property type="entry name" value="GUANYLATE_KINASE_2"/>
    <property type="match status" value="1"/>
</dbReference>
<feature type="domain" description="Guanylate kinase-like" evidence="12">
    <location>
        <begin position="11"/>
        <end position="189"/>
    </location>
</feature>
<dbReference type="InterPro" id="IPR020590">
    <property type="entry name" value="Guanylate_kinase_CS"/>
</dbReference>
<evidence type="ECO:0000256" key="5">
    <source>
        <dbReference type="ARBA" id="ARBA00022741"/>
    </source>
</evidence>
<evidence type="ECO:0000313" key="14">
    <source>
        <dbReference type="Proteomes" id="UP001154265"/>
    </source>
</evidence>
<evidence type="ECO:0000256" key="11">
    <source>
        <dbReference type="HAMAP-Rule" id="MF_00328"/>
    </source>
</evidence>
<dbReference type="EC" id="2.7.4.8" evidence="2 11"/>
<comment type="catalytic activity">
    <reaction evidence="11">
        <text>GMP + ATP = GDP + ADP</text>
        <dbReference type="Rhea" id="RHEA:20780"/>
        <dbReference type="ChEBI" id="CHEBI:30616"/>
        <dbReference type="ChEBI" id="CHEBI:58115"/>
        <dbReference type="ChEBI" id="CHEBI:58189"/>
        <dbReference type="ChEBI" id="CHEBI:456216"/>
        <dbReference type="EC" id="2.7.4.8"/>
    </reaction>
</comment>
<keyword evidence="7 11" id="KW-0067">ATP-binding</keyword>
<dbReference type="Gene3D" id="3.30.63.10">
    <property type="entry name" value="Guanylate Kinase phosphate binding domain"/>
    <property type="match status" value="1"/>
</dbReference>
<evidence type="ECO:0000256" key="8">
    <source>
        <dbReference type="ARBA" id="ARBA00025082"/>
    </source>
</evidence>
<dbReference type="CDD" id="cd00071">
    <property type="entry name" value="GMPK"/>
    <property type="match status" value="1"/>
</dbReference>
<comment type="subcellular location">
    <subcellularLocation>
        <location evidence="11">Cytoplasm</location>
    </subcellularLocation>
</comment>
<comment type="similarity">
    <text evidence="1 11">Belongs to the guanylate kinase family.</text>
</comment>
<comment type="caution">
    <text evidence="13">The sequence shown here is derived from an EMBL/GenBank/DDBJ whole genome shotgun (WGS) entry which is preliminary data.</text>
</comment>
<evidence type="ECO:0000256" key="2">
    <source>
        <dbReference type="ARBA" id="ARBA00012961"/>
    </source>
</evidence>
<reference evidence="13" key="1">
    <citation type="journal article" date="2022" name="Genome Biol. Evol.">
        <title>A New Gene Family Diagnostic for Intracellular Biomineralization of Amorphous Ca Carbonates by Cyanobacteria.</title>
        <authorList>
            <person name="Benzerara K."/>
            <person name="Duprat E."/>
            <person name="Bitard-Feildel T."/>
            <person name="Caumes G."/>
            <person name="Cassier-Chauvat C."/>
            <person name="Chauvat F."/>
            <person name="Dezi M."/>
            <person name="Diop S.I."/>
            <person name="Gaschignard G."/>
            <person name="Gorgen S."/>
            <person name="Gugger M."/>
            <person name="Lopez-Garcia P."/>
            <person name="Millet M."/>
            <person name="Skouri-Panet F."/>
            <person name="Moreira D."/>
            <person name="Callebaut I."/>
        </authorList>
    </citation>
    <scope>NUCLEOTIDE SEQUENCE</scope>
    <source>
        <strain evidence="13">G9</strain>
    </source>
</reference>
<dbReference type="NCBIfam" id="TIGR03263">
    <property type="entry name" value="guanyl_kin"/>
    <property type="match status" value="1"/>
</dbReference>
<evidence type="ECO:0000256" key="7">
    <source>
        <dbReference type="ARBA" id="ARBA00022840"/>
    </source>
</evidence>
<dbReference type="SUPFAM" id="SSF52540">
    <property type="entry name" value="P-loop containing nucleoside triphosphate hydrolases"/>
    <property type="match status" value="1"/>
</dbReference>
<dbReference type="HAMAP" id="MF_00328">
    <property type="entry name" value="Guanylate_kinase"/>
    <property type="match status" value="1"/>
</dbReference>
<evidence type="ECO:0000259" key="12">
    <source>
        <dbReference type="PROSITE" id="PS50052"/>
    </source>
</evidence>
<evidence type="ECO:0000256" key="4">
    <source>
        <dbReference type="ARBA" id="ARBA00022679"/>
    </source>
</evidence>
<comment type="function">
    <text evidence="8">(Microbial infection) Catalyzes the phosphorylation of dZMP to dZDP, when the bacterium is infected by a phage that produces the substrate for the synthesis of dZTP (2- amino-2'-deoxyadenosine 5'-triphosphate), which is then used by the phage as a DNA polymerase substrate.</text>
</comment>
<dbReference type="PANTHER" id="PTHR23117:SF13">
    <property type="entry name" value="GUANYLATE KINASE"/>
    <property type="match status" value="1"/>
</dbReference>
<dbReference type="PROSITE" id="PS00856">
    <property type="entry name" value="GUANYLATE_KINASE_1"/>
    <property type="match status" value="1"/>
</dbReference>
<comment type="catalytic activity">
    <reaction evidence="10">
        <text>dZMP + ATP = dZDP + ADP</text>
        <dbReference type="Rhea" id="RHEA:67640"/>
        <dbReference type="ChEBI" id="CHEBI:30616"/>
        <dbReference type="ChEBI" id="CHEBI:172927"/>
        <dbReference type="ChEBI" id="CHEBI:172929"/>
        <dbReference type="ChEBI" id="CHEBI:456216"/>
    </reaction>
</comment>
<keyword evidence="6 11" id="KW-0418">Kinase</keyword>
<dbReference type="SMART" id="SM00072">
    <property type="entry name" value="GuKc"/>
    <property type="match status" value="1"/>
</dbReference>
<evidence type="ECO:0000256" key="10">
    <source>
        <dbReference type="ARBA" id="ARBA00047987"/>
    </source>
</evidence>
<dbReference type="InterPro" id="IPR017665">
    <property type="entry name" value="Guanylate_kinase"/>
</dbReference>
<dbReference type="Proteomes" id="UP001154265">
    <property type="component" value="Unassembled WGS sequence"/>
</dbReference>
<keyword evidence="5 11" id="KW-0547">Nucleotide-binding</keyword>
<keyword evidence="4 11" id="KW-0808">Transferase</keyword>
<name>A0ABT6EU35_9SYNE</name>
<dbReference type="InterPro" id="IPR027417">
    <property type="entry name" value="P-loop_NTPase"/>
</dbReference>
<dbReference type="RefSeq" id="WP_277865340.1">
    <property type="nucleotide sequence ID" value="NZ_JAKKUT010000001.1"/>
</dbReference>
<evidence type="ECO:0000256" key="1">
    <source>
        <dbReference type="ARBA" id="ARBA00005790"/>
    </source>
</evidence>
<dbReference type="GO" id="GO:0004385">
    <property type="term" value="F:GMP kinase activity"/>
    <property type="evidence" value="ECO:0007669"/>
    <property type="project" value="UniProtKB-EC"/>
</dbReference>
<dbReference type="InterPro" id="IPR008145">
    <property type="entry name" value="GK/Ca_channel_bsu"/>
</dbReference>
<evidence type="ECO:0000313" key="13">
    <source>
        <dbReference type="EMBL" id="MDG2989415.1"/>
    </source>
</evidence>
<gene>
    <name evidence="11 13" type="primary">gmk</name>
    <name evidence="13" type="ORF">L3556_00490</name>
</gene>
<evidence type="ECO:0000256" key="3">
    <source>
        <dbReference type="ARBA" id="ARBA00016296"/>
    </source>
</evidence>
<proteinExistence type="inferred from homology"/>
<dbReference type="EMBL" id="JAKKUT010000001">
    <property type="protein sequence ID" value="MDG2989415.1"/>
    <property type="molecule type" value="Genomic_DNA"/>
</dbReference>
<feature type="binding site" evidence="11">
    <location>
        <begin position="18"/>
        <end position="25"/>
    </location>
    <ligand>
        <name>ATP</name>
        <dbReference type="ChEBI" id="CHEBI:30616"/>
    </ligand>
</feature>
<accession>A0ABT6EU35</accession>
<comment type="function">
    <text evidence="11">Essential for recycling GMP and indirectly, cGMP.</text>
</comment>
<evidence type="ECO:0000256" key="9">
    <source>
        <dbReference type="ARBA" id="ARBA00030128"/>
    </source>
</evidence>
<dbReference type="Gene3D" id="3.40.50.300">
    <property type="entry name" value="P-loop containing nucleotide triphosphate hydrolases"/>
    <property type="match status" value="1"/>
</dbReference>
<dbReference type="InterPro" id="IPR008144">
    <property type="entry name" value="Guanylate_kin-like_dom"/>
</dbReference>
<dbReference type="PANTHER" id="PTHR23117">
    <property type="entry name" value="GUANYLATE KINASE-RELATED"/>
    <property type="match status" value="1"/>
</dbReference>
<sequence>MTSNEANPTTGQVIVITGPSGVGKGTLLRQLCSQDENLCLSVSATTRAPRPGEIDGQHYYFVTLEKFRTMIAQGELLEWAEFAQHYYGTPRAPLEMLIHQGKDVILEIELEGARQVRTTYPDARQIFILPPSMAELERRIRDRGQDSEAAIARRLARAQTEIAAAAEFDYQLVNDDLHQSLQELESIIAQCRHP</sequence>
<keyword evidence="14" id="KW-1185">Reference proteome</keyword>
<dbReference type="Pfam" id="PF00625">
    <property type="entry name" value="Guanylate_kin"/>
    <property type="match status" value="1"/>
</dbReference>
<evidence type="ECO:0000256" key="6">
    <source>
        <dbReference type="ARBA" id="ARBA00022777"/>
    </source>
</evidence>
<protein>
    <recommendedName>
        <fullName evidence="3 11">Guanylate kinase</fullName>
        <ecNumber evidence="2 11">2.7.4.8</ecNumber>
    </recommendedName>
    <alternativeName>
        <fullName evidence="9 11">GMP kinase</fullName>
    </alternativeName>
</protein>
<keyword evidence="11" id="KW-0963">Cytoplasm</keyword>